<name>A0ABX5RZ19_9BURK</name>
<dbReference type="RefSeq" id="WP_131147412.1">
    <property type="nucleotide sequence ID" value="NZ_BMWV01000023.1"/>
</dbReference>
<organism evidence="1 2">
    <name type="scientific">Pseudoduganella albidiflava</name>
    <dbReference type="NCBI Taxonomy" id="321983"/>
    <lineage>
        <taxon>Bacteria</taxon>
        <taxon>Pseudomonadati</taxon>
        <taxon>Pseudomonadota</taxon>
        <taxon>Betaproteobacteria</taxon>
        <taxon>Burkholderiales</taxon>
        <taxon>Oxalobacteraceae</taxon>
        <taxon>Telluria group</taxon>
        <taxon>Pseudoduganella</taxon>
    </lineage>
</organism>
<keyword evidence="2" id="KW-1185">Reference proteome</keyword>
<reference evidence="1 2" key="1">
    <citation type="submission" date="2019-02" db="EMBL/GenBank/DDBJ databases">
        <title>Draft Genome Sequences of Six Type Strains of the Genus Massilia.</title>
        <authorList>
            <person name="Miess H."/>
            <person name="Frediansyhah A."/>
            <person name="Gross H."/>
        </authorList>
    </citation>
    <scope>NUCLEOTIDE SEQUENCE [LARGE SCALE GENOMIC DNA]</scope>
    <source>
        <strain evidence="1 2">DSM 17472</strain>
    </source>
</reference>
<dbReference type="EMBL" id="CP036401">
    <property type="protein sequence ID" value="QBI03309.1"/>
    <property type="molecule type" value="Genomic_DNA"/>
</dbReference>
<evidence type="ECO:0000313" key="2">
    <source>
        <dbReference type="Proteomes" id="UP000292307"/>
    </source>
</evidence>
<protein>
    <submittedName>
        <fullName evidence="1">Uncharacterized protein</fullName>
    </submittedName>
</protein>
<dbReference type="Proteomes" id="UP000292307">
    <property type="component" value="Chromosome"/>
</dbReference>
<evidence type="ECO:0000313" key="1">
    <source>
        <dbReference type="EMBL" id="QBI03309.1"/>
    </source>
</evidence>
<accession>A0ABX5RZ19</accession>
<sequence length="114" mass="12120">MMSETHDRLALELRMAVEALVGAPSPDAYNVLTKMLAALNRSGIRLAALETATATMNEICDRYERVGKIGLKDGEALALRCAAASIEATLPKLPVNVFARAVAEVEIYCASIGA</sequence>
<proteinExistence type="predicted"/>
<gene>
    <name evidence="1" type="ORF">EYF70_22630</name>
</gene>